<dbReference type="Pfam" id="PF13843">
    <property type="entry name" value="DDE_Tnp_1_7"/>
    <property type="match status" value="1"/>
</dbReference>
<keyword evidence="3" id="KW-1185">Reference proteome</keyword>
<proteinExistence type="predicted"/>
<comment type="caution">
    <text evidence="2">The sequence shown here is derived from an EMBL/GenBank/DDBJ whole genome shotgun (WGS) entry which is preliminary data.</text>
</comment>
<reference evidence="2 3" key="1">
    <citation type="journal article" date="2024" name="BMC Genomics">
        <title>De novo assembly and annotation of Popillia japonica's genome with initial clues to its potential as an invasive pest.</title>
        <authorList>
            <person name="Cucini C."/>
            <person name="Boschi S."/>
            <person name="Funari R."/>
            <person name="Cardaioli E."/>
            <person name="Iannotti N."/>
            <person name="Marturano G."/>
            <person name="Paoli F."/>
            <person name="Bruttini M."/>
            <person name="Carapelli A."/>
            <person name="Frati F."/>
            <person name="Nardi F."/>
        </authorList>
    </citation>
    <scope>NUCLEOTIDE SEQUENCE [LARGE SCALE GENOMIC DNA]</scope>
    <source>
        <strain evidence="2">DMR45628</strain>
    </source>
</reference>
<evidence type="ECO:0000313" key="2">
    <source>
        <dbReference type="EMBL" id="KAK9716867.1"/>
    </source>
</evidence>
<dbReference type="PANTHER" id="PTHR46599:SF6">
    <property type="entry name" value="DUAL SPECIFICITY PHOSPHATASE 26"/>
    <property type="match status" value="1"/>
</dbReference>
<protein>
    <submittedName>
        <fullName evidence="2">Transposase IS4</fullName>
    </submittedName>
</protein>
<gene>
    <name evidence="2" type="ORF">QE152_g24487</name>
</gene>
<accession>A0AAW1KGH3</accession>
<evidence type="ECO:0000313" key="3">
    <source>
        <dbReference type="Proteomes" id="UP001458880"/>
    </source>
</evidence>
<dbReference type="PANTHER" id="PTHR46599">
    <property type="entry name" value="PIGGYBAC TRANSPOSABLE ELEMENT-DERIVED PROTEIN 4"/>
    <property type="match status" value="1"/>
</dbReference>
<dbReference type="InterPro" id="IPR029526">
    <property type="entry name" value="PGBD"/>
</dbReference>
<feature type="domain" description="PiggyBac transposable element-derived protein" evidence="1">
    <location>
        <begin position="1"/>
        <end position="172"/>
    </location>
</feature>
<name>A0AAW1KGH3_POPJA</name>
<evidence type="ECO:0000259" key="1">
    <source>
        <dbReference type="Pfam" id="PF13843"/>
    </source>
</evidence>
<dbReference type="EMBL" id="JASPKY010000251">
    <property type="protein sequence ID" value="KAK9716867.1"/>
    <property type="molecule type" value="Genomic_DNA"/>
</dbReference>
<dbReference type="AlphaFoldDB" id="A0AAW1KGH3"/>
<sequence length="224" mass="25801">MEVYGGQQPEDPFRCSNSPKDIVDRLVEPVSGTKRNITCDNWYTGIDLFRILLQKLKLTAVGTIRKNQADIPPEFLETRNKERYSSMFGFQKDFTLVSYFPKPGKVTLLLSFLHPDNTVHDTEKMLREVIASYNFSKCGVDLVDQMSSSYNVARDSRPLTIFFSLINIASINNQIIFKENNNGKNISRRLFIKELGMLLVKENKCKEWEIQDSHVNCAPTFVQF</sequence>
<organism evidence="2 3">
    <name type="scientific">Popillia japonica</name>
    <name type="common">Japanese beetle</name>
    <dbReference type="NCBI Taxonomy" id="7064"/>
    <lineage>
        <taxon>Eukaryota</taxon>
        <taxon>Metazoa</taxon>
        <taxon>Ecdysozoa</taxon>
        <taxon>Arthropoda</taxon>
        <taxon>Hexapoda</taxon>
        <taxon>Insecta</taxon>
        <taxon>Pterygota</taxon>
        <taxon>Neoptera</taxon>
        <taxon>Endopterygota</taxon>
        <taxon>Coleoptera</taxon>
        <taxon>Polyphaga</taxon>
        <taxon>Scarabaeiformia</taxon>
        <taxon>Scarabaeidae</taxon>
        <taxon>Rutelinae</taxon>
        <taxon>Popillia</taxon>
    </lineage>
</organism>
<dbReference type="Proteomes" id="UP001458880">
    <property type="component" value="Unassembled WGS sequence"/>
</dbReference>